<proteinExistence type="predicted"/>
<comment type="caution">
    <text evidence="4">The sequence shown here is derived from an EMBL/GenBank/DDBJ whole genome shotgun (WGS) entry which is preliminary data.</text>
</comment>
<dbReference type="Gene3D" id="2.120.10.30">
    <property type="entry name" value="TolB, C-terminal domain"/>
    <property type="match status" value="1"/>
</dbReference>
<dbReference type="Proteomes" id="UP000717364">
    <property type="component" value="Unassembled WGS sequence"/>
</dbReference>
<dbReference type="SUPFAM" id="SSF49899">
    <property type="entry name" value="Concanavalin A-like lectins/glucanases"/>
    <property type="match status" value="1"/>
</dbReference>
<evidence type="ECO:0000259" key="2">
    <source>
        <dbReference type="Pfam" id="PF07995"/>
    </source>
</evidence>
<dbReference type="Gene3D" id="2.60.40.3440">
    <property type="match status" value="1"/>
</dbReference>
<feature type="region of interest" description="Disordered" evidence="1">
    <location>
        <begin position="19"/>
        <end position="38"/>
    </location>
</feature>
<evidence type="ECO:0000256" key="1">
    <source>
        <dbReference type="SAM" id="MobiDB-lite"/>
    </source>
</evidence>
<feature type="domain" description="Glucose/Sorbosone dehydrogenase" evidence="2">
    <location>
        <begin position="224"/>
        <end position="567"/>
    </location>
</feature>
<dbReference type="AlphaFoldDB" id="A0A947DJA3"/>
<gene>
    <name evidence="4" type="ORF">IXB50_17785</name>
</gene>
<dbReference type="InterPro" id="IPR012938">
    <property type="entry name" value="Glc/Sorbosone_DH"/>
</dbReference>
<keyword evidence="5" id="KW-1185">Reference proteome</keyword>
<accession>A0A947DJA3</accession>
<evidence type="ECO:0000259" key="3">
    <source>
        <dbReference type="Pfam" id="PF14252"/>
    </source>
</evidence>
<organism evidence="4 5">
    <name type="scientific">Leptothoe spongobia TAU-MAC 1115</name>
    <dbReference type="NCBI Taxonomy" id="1967444"/>
    <lineage>
        <taxon>Bacteria</taxon>
        <taxon>Bacillati</taxon>
        <taxon>Cyanobacteriota</taxon>
        <taxon>Cyanophyceae</taxon>
        <taxon>Nodosilineales</taxon>
        <taxon>Cymatolegaceae</taxon>
        <taxon>Leptothoe</taxon>
        <taxon>Leptothoe spongobia</taxon>
    </lineage>
</organism>
<feature type="compositionally biased region" description="Low complexity" evidence="1">
    <location>
        <begin position="20"/>
        <end position="38"/>
    </location>
</feature>
<dbReference type="InterPro" id="IPR013320">
    <property type="entry name" value="ConA-like_dom_sf"/>
</dbReference>
<dbReference type="Gene3D" id="2.60.40.10">
    <property type="entry name" value="Immunoglobulins"/>
    <property type="match status" value="2"/>
</dbReference>
<dbReference type="Pfam" id="PF17957">
    <property type="entry name" value="Big_7"/>
    <property type="match status" value="1"/>
</dbReference>
<dbReference type="InterPro" id="IPR011042">
    <property type="entry name" value="6-blade_b-propeller_TolB-like"/>
</dbReference>
<dbReference type="Pfam" id="PF17963">
    <property type="entry name" value="Big_9"/>
    <property type="match status" value="1"/>
</dbReference>
<dbReference type="RefSeq" id="WP_215610346.1">
    <property type="nucleotide sequence ID" value="NZ_JADOES010000042.1"/>
</dbReference>
<protein>
    <submittedName>
        <fullName evidence="4">DUF4347 domain-containing protein</fullName>
    </submittedName>
</protein>
<name>A0A947DJA3_9CYAN</name>
<dbReference type="PANTHER" id="PTHR19328:SF13">
    <property type="entry name" value="HIPL1 PROTEIN"/>
    <property type="match status" value="1"/>
</dbReference>
<dbReference type="InterPro" id="IPR013783">
    <property type="entry name" value="Ig-like_fold"/>
</dbReference>
<evidence type="ECO:0000313" key="4">
    <source>
        <dbReference type="EMBL" id="MBT9317279.1"/>
    </source>
</evidence>
<dbReference type="EMBL" id="JADOES010000042">
    <property type="protein sequence ID" value="MBT9317279.1"/>
    <property type="molecule type" value="Genomic_DNA"/>
</dbReference>
<dbReference type="InterPro" id="IPR011041">
    <property type="entry name" value="Quinoprot_gluc/sorb_DH_b-prop"/>
</dbReference>
<reference evidence="4" key="2">
    <citation type="journal article" date="2021" name="Mar. Drugs">
        <title>Genome Reduction and Secondary Metabolism of the Marine Sponge-Associated Cyanobacterium Leptothoe.</title>
        <authorList>
            <person name="Konstantinou D."/>
            <person name="Popin R.V."/>
            <person name="Fewer D.P."/>
            <person name="Sivonen K."/>
            <person name="Gkelis S."/>
        </authorList>
    </citation>
    <scope>NUCLEOTIDE SEQUENCE</scope>
    <source>
        <strain evidence="4">TAU-MAC 1115</strain>
    </source>
</reference>
<reference evidence="4" key="1">
    <citation type="submission" date="2020-11" db="EMBL/GenBank/DDBJ databases">
        <authorList>
            <person name="Konstantinou D."/>
            <person name="Gkelis S."/>
            <person name="Popin R."/>
            <person name="Fewer D."/>
            <person name="Sivonen K."/>
        </authorList>
    </citation>
    <scope>NUCLEOTIDE SEQUENCE</scope>
    <source>
        <strain evidence="4">TAU-MAC 1115</strain>
    </source>
</reference>
<dbReference type="PANTHER" id="PTHR19328">
    <property type="entry name" value="HEDGEHOG-INTERACTING PROTEIN"/>
    <property type="match status" value="1"/>
</dbReference>
<dbReference type="InterPro" id="IPR025592">
    <property type="entry name" value="DUF4347"/>
</dbReference>
<dbReference type="SUPFAM" id="SSF49299">
    <property type="entry name" value="PKD domain"/>
    <property type="match status" value="1"/>
</dbReference>
<sequence length="1226" mass="129440">MQSFSEILQGTDTFAADTNSLLGQGETGSSSSLSPSQSSGQNLLFVDSAVEDYQDLVAAATADIDVFILDSTQDGIAQISSILASGSYSNIASLHVVSHGTSNTIQFGANSVNSDNISTYQDALTGWGAYLSADADILLYGCNIAQDPSDQAFIKTLSQFTGADVAASSDITGNGFVGGDWDLELSTGEIETALPFQQAALDNFTSTLLPNGFQNELVVDDLVQPVALETLPNGNMLVAFREGEILTFDPSSLNPVVSNYLTVTNTFKAKETGLMDIRFDATDGYLYTYYSSALTDKATISRWDTNNVNPTEEIIWEDVNILDGAVFHIGGSIDFGPDGKIWLTIGDKFKQNTSPDLDKHNGKIVRINKDGTIPDGLDGSIANPYAIDNDPTTLPDIWASGLRNPFRSSWDIESGRFFIGDVGGNDNTGTDASWEELNVATLNTAGASYGWPTYEGPAQPSDPTPPANYIDPFFSWQHNESGAAIIGGLVYRGTLFPEQYQGAYFFSDFVDETIEYLTFDQSGDIIGGDTVPNDANGGGSGGNILFEENAGAITDFSVGADGALYYLDINSRSAGGGGQVRRINYLGGGGGNLPPAISDFSVSSTSGAPGLVVDFSVTAAAPNGDTLTYQWDLDGNPNTGSSFAGIAGLWEDVTTVGSTTYTYANAGTYLPVVVVTDGELSDRSDDLFPTTIQVGSGPTVSIVTPANGITVRAGEVVNLEAVATDAEDGTLTGASLVWDTVLFHNDHNHPDPAAYTGTNPSLQIESSGHDYFGDVNLTIIVTATDSDGLTATDSITIFPDESLSTFSSFVVDTGASLPGNDNPVKLDGLPLGADPFVYDNVIGFQNQLEAETTIIREGARYEFINWSDGITASIRDYFIPETDTTLTANYSLANYLPAALDDNGFSIDENSTDNVLNVLANDTDQDVTDNLLITGLGDSQIQTLTTANGGTAVVDAVNNTVLYTPAAGFIGIDTFTYTIQDNKGDTDTATASVQVGDIIFDGLVLNLDADQGVVTTSGGTVTAWDDVNVTSSSSLGLTASGNPTLATGVLNGHNVIQFDTNGDKLETILDATSGLPSGDSERTVIMVAKYNETGYGGFAYGQTNQNKAFGLGVDAEGELLVEAWGGASMPTTTPGTGQGWLVQSAVVANNPSGNFKEVVTHYSNGQLIDTQARNFNTVLEKLVVGSNFNGNNSIDMEVARIMVFERALTEAERQQIESFLQQEYGI</sequence>
<dbReference type="Pfam" id="PF14252">
    <property type="entry name" value="DUF4347"/>
    <property type="match status" value="1"/>
</dbReference>
<feature type="domain" description="DUF4347" evidence="3">
    <location>
        <begin position="43"/>
        <end position="208"/>
    </location>
</feature>
<dbReference type="Pfam" id="PF07995">
    <property type="entry name" value="GSDH"/>
    <property type="match status" value="1"/>
</dbReference>
<dbReference type="SUPFAM" id="SSF50952">
    <property type="entry name" value="Soluble quinoprotein glucose dehydrogenase"/>
    <property type="match status" value="1"/>
</dbReference>
<dbReference type="InterPro" id="IPR035986">
    <property type="entry name" value="PKD_dom_sf"/>
</dbReference>
<evidence type="ECO:0000313" key="5">
    <source>
        <dbReference type="Proteomes" id="UP000717364"/>
    </source>
</evidence>